<evidence type="ECO:0000256" key="7">
    <source>
        <dbReference type="SAM" id="MobiDB-lite"/>
    </source>
</evidence>
<keyword evidence="6" id="KW-0131">Cell cycle</keyword>
<evidence type="ECO:0000256" key="3">
    <source>
        <dbReference type="ARBA" id="ARBA00022618"/>
    </source>
</evidence>
<dbReference type="AlphaFoldDB" id="A0AAW1QUF3"/>
<feature type="domain" description="Anaphase-promoting complex subunit 5" evidence="8">
    <location>
        <begin position="192"/>
        <end position="283"/>
    </location>
</feature>
<dbReference type="InterPro" id="IPR026000">
    <property type="entry name" value="Apc5_dom"/>
</dbReference>
<keyword evidence="5" id="KW-0833">Ubl conjugation pathway</keyword>
<sequence>MGYMLLRYAKPGDSLRQPSLSELLATLQADLPAGAGAWAGSVVTEQLRALACPDDLFTLFAELGSLTERGSGGAGALIAPEPSSALGMFLRHRMLAFHLLQYERTCQLFTDLRAYCDAAQHAGPYAWGVARGTPWRSGPELGPEQDPAALAMLLHRRLGAVPREAGKGPPSAAGALVADIRAAAPLLSQVHLLEARAALYAGDAATAVTALHRHFDYTGGASSKGGNDKGRLQTALLSLGAWHVQLGHVQGAVLALNEAVRVAQQHGDHTALAHVLAALMRLLATAAPPAAPALGDARAPGAPPTHHLHLLRLIRRCLKRGEELRLPHLVAYGRLALAHFALAHRLEPPDAHLRAERGLPAPETGAYLPLVEAGRAHRSVARLQAAAMPAAALLAAEPPTAPPGAQPQPARPGGPGLFPPATSPVFQNDMNAGSREAAAEMVEGAMASAHLLRGAAWRRSGAPSLAAAAALAHLAVYEDVASAEDRCLAYAQLAVTAVERQGYAAAERVLDAADEEFPFASSVPLRATRLGIAHSRAVARRDAHAATRVGAVLCSLAPPDDATSLPLRLEAEARNVEALIAAGRLEDAHTAASAHFALCLDAGMQDEAVRMLLLLADVHAAAGLPAAALPYALTARLHAQQSHADLLAADASVRVAAAMGALGDRTAMASLRAELPLLLGAAPALARARAQLTLAEGLLATASAAQLAADPDRVLQPLEAAAALFEGLEDWRSAAAALHLAAVVCQTVRRTAQRNAVAAGFCRMSARAEACC</sequence>
<dbReference type="EMBL" id="JALJOU010000077">
    <property type="protein sequence ID" value="KAK9825153.1"/>
    <property type="molecule type" value="Genomic_DNA"/>
</dbReference>
<protein>
    <recommendedName>
        <fullName evidence="2">Anaphase-promoting complex subunit 5</fullName>
    </recommendedName>
</protein>
<organism evidence="9 10">
    <name type="scientific">Elliptochloris bilobata</name>
    <dbReference type="NCBI Taxonomy" id="381761"/>
    <lineage>
        <taxon>Eukaryota</taxon>
        <taxon>Viridiplantae</taxon>
        <taxon>Chlorophyta</taxon>
        <taxon>core chlorophytes</taxon>
        <taxon>Trebouxiophyceae</taxon>
        <taxon>Trebouxiophyceae incertae sedis</taxon>
        <taxon>Elliptochloris clade</taxon>
        <taxon>Elliptochloris</taxon>
    </lineage>
</organism>
<dbReference type="Pfam" id="PF12862">
    <property type="entry name" value="ANAPC5"/>
    <property type="match status" value="1"/>
</dbReference>
<evidence type="ECO:0000259" key="8">
    <source>
        <dbReference type="Pfam" id="PF12862"/>
    </source>
</evidence>
<evidence type="ECO:0000313" key="10">
    <source>
        <dbReference type="Proteomes" id="UP001445335"/>
    </source>
</evidence>
<accession>A0AAW1QUF3</accession>
<evidence type="ECO:0000256" key="6">
    <source>
        <dbReference type="ARBA" id="ARBA00023306"/>
    </source>
</evidence>
<gene>
    <name evidence="9" type="ORF">WJX81_006176</name>
</gene>
<comment type="similarity">
    <text evidence="1">Belongs to the APC5 family.</text>
</comment>
<dbReference type="GO" id="GO:0051301">
    <property type="term" value="P:cell division"/>
    <property type="evidence" value="ECO:0007669"/>
    <property type="project" value="UniProtKB-KW"/>
</dbReference>
<name>A0AAW1QUF3_9CHLO</name>
<evidence type="ECO:0000256" key="2">
    <source>
        <dbReference type="ARBA" id="ARBA00016066"/>
    </source>
</evidence>
<dbReference type="GO" id="GO:0005680">
    <property type="term" value="C:anaphase-promoting complex"/>
    <property type="evidence" value="ECO:0007669"/>
    <property type="project" value="InterPro"/>
</dbReference>
<dbReference type="PANTHER" id="PTHR12830:SF9">
    <property type="entry name" value="ANAPHASE-PROMOTING COMPLEX SUBUNIT 5"/>
    <property type="match status" value="1"/>
</dbReference>
<evidence type="ECO:0000256" key="5">
    <source>
        <dbReference type="ARBA" id="ARBA00022786"/>
    </source>
</evidence>
<feature type="compositionally biased region" description="Pro residues" evidence="7">
    <location>
        <begin position="399"/>
        <end position="422"/>
    </location>
</feature>
<dbReference type="PANTHER" id="PTHR12830">
    <property type="entry name" value="ANAPHASE-PROMOTING COMPLEX SUBUNIT 5"/>
    <property type="match status" value="1"/>
</dbReference>
<dbReference type="GO" id="GO:0045842">
    <property type="term" value="P:positive regulation of mitotic metaphase/anaphase transition"/>
    <property type="evidence" value="ECO:0007669"/>
    <property type="project" value="TreeGrafter"/>
</dbReference>
<evidence type="ECO:0000313" key="9">
    <source>
        <dbReference type="EMBL" id="KAK9825153.1"/>
    </source>
</evidence>
<proteinExistence type="inferred from homology"/>
<dbReference type="GO" id="GO:0031145">
    <property type="term" value="P:anaphase-promoting complex-dependent catabolic process"/>
    <property type="evidence" value="ECO:0007669"/>
    <property type="project" value="TreeGrafter"/>
</dbReference>
<keyword evidence="3" id="KW-0132">Cell division</keyword>
<dbReference type="InterPro" id="IPR037679">
    <property type="entry name" value="Apc5"/>
</dbReference>
<dbReference type="GO" id="GO:0070979">
    <property type="term" value="P:protein K11-linked ubiquitination"/>
    <property type="evidence" value="ECO:0007669"/>
    <property type="project" value="TreeGrafter"/>
</dbReference>
<keyword evidence="4" id="KW-0498">Mitosis</keyword>
<evidence type="ECO:0000256" key="1">
    <source>
        <dbReference type="ARBA" id="ARBA00007450"/>
    </source>
</evidence>
<comment type="caution">
    <text evidence="9">The sequence shown here is derived from an EMBL/GenBank/DDBJ whole genome shotgun (WGS) entry which is preliminary data.</text>
</comment>
<dbReference type="Proteomes" id="UP001445335">
    <property type="component" value="Unassembled WGS sequence"/>
</dbReference>
<keyword evidence="10" id="KW-1185">Reference proteome</keyword>
<feature type="region of interest" description="Disordered" evidence="7">
    <location>
        <begin position="397"/>
        <end position="422"/>
    </location>
</feature>
<reference evidence="9 10" key="1">
    <citation type="journal article" date="2024" name="Nat. Commun.">
        <title>Phylogenomics reveals the evolutionary origins of lichenization in chlorophyte algae.</title>
        <authorList>
            <person name="Puginier C."/>
            <person name="Libourel C."/>
            <person name="Otte J."/>
            <person name="Skaloud P."/>
            <person name="Haon M."/>
            <person name="Grisel S."/>
            <person name="Petersen M."/>
            <person name="Berrin J.G."/>
            <person name="Delaux P.M."/>
            <person name="Dal Grande F."/>
            <person name="Keller J."/>
        </authorList>
    </citation>
    <scope>NUCLEOTIDE SEQUENCE [LARGE SCALE GENOMIC DNA]</scope>
    <source>
        <strain evidence="9 10">SAG 245.80</strain>
    </source>
</reference>
<evidence type="ECO:0000256" key="4">
    <source>
        <dbReference type="ARBA" id="ARBA00022776"/>
    </source>
</evidence>